<feature type="compositionally biased region" description="Polar residues" evidence="10">
    <location>
        <begin position="293"/>
        <end position="315"/>
    </location>
</feature>
<keyword evidence="6" id="KW-0805">Transcription regulation</keyword>
<dbReference type="VEuPathDB" id="VectorBase:AMEC006041"/>
<evidence type="ECO:0000256" key="10">
    <source>
        <dbReference type="SAM" id="MobiDB-lite"/>
    </source>
</evidence>
<dbReference type="FunFam" id="3.30.160.60:FF:004896">
    <property type="match status" value="1"/>
</dbReference>
<evidence type="ECO:0000256" key="6">
    <source>
        <dbReference type="ARBA" id="ARBA00023015"/>
    </source>
</evidence>
<dbReference type="SUPFAM" id="SSF57667">
    <property type="entry name" value="beta-beta-alpha zinc fingers"/>
    <property type="match status" value="2"/>
</dbReference>
<dbReference type="InterPro" id="IPR042972">
    <property type="entry name" value="INSM1/2"/>
</dbReference>
<keyword evidence="4 9" id="KW-0863">Zinc-finger</keyword>
<dbReference type="GO" id="GO:0005634">
    <property type="term" value="C:nucleus"/>
    <property type="evidence" value="ECO:0007669"/>
    <property type="project" value="UniProtKB-SubCell"/>
</dbReference>
<dbReference type="AlphaFoldDB" id="A0A182TPJ1"/>
<sequence length="750" mass="82060">MNSVDISNQSQGILLPSYSTTLDYLQKQSHQQETPSEVTAVSSPPVSYFQQFLYPTDGDPTATGRSLLPRAREFPSPLDLSLRPTNVPMTPPSTPSPPRKRLKSFDELAAVIPATVPRTLDSWRSTRNHFSDTVCIDDKRYYANTTLSERADRTEAFQYFDDSARSVPFKYPSVDGGEAPGLKEGPNRSREKPDEFIDVTRGTERHPQQLEVENLTDHDERSTRDKSDSSNIDVESLDNDGEDSKESINIVDSEEKENDEAAVLNDGQRYFADERLHLQAIEGFARLFERSFPSASGSKKAPTTSGGSGARNSASKSERRRTKARRQGVIDEDNTSPVSGTIIRKLQDGEELVVRKGDIDPAFNVVEITDEAKEILSKIDNKIGSYLCQLCRALYDDAFGLAQHRCSRIVHIEYRCSECDKVFNCPANLASHKRWHKPRGMATDGRKGAGTRNATARQEERAVEEEPIEILDNSNDNHQHQQPVPAGATTAAPEEESYPCGQCGKTFRRQSYLKKHAVSHQMEPALLRNMDVRSTALNSSTFCGSAVSSSSATTVTSLGAPFSTGHHLLAAPGSASGSFAAAFDKLTRPLAAPSSVGASALFPFAACYGGMGSLANGSAVAVAGGANGGSIGPNVSPYSELEKRRWQSLGELYLQQRERLSAFQYVRQHQYEDYLKCISSSTQPVGPMAEPPKDNEPMNLNPPTIPVLASVFGTAQQHSEAACGQQMANFTPARSILQHIQQQPTAFSGE</sequence>
<feature type="compositionally biased region" description="Basic and acidic residues" evidence="10">
    <location>
        <begin position="185"/>
        <end position="195"/>
    </location>
</feature>
<protein>
    <recommendedName>
        <fullName evidence="11">C2H2-type domain-containing protein</fullName>
    </recommendedName>
</protein>
<feature type="domain" description="C2H2-type" evidence="11">
    <location>
        <begin position="498"/>
        <end position="525"/>
    </location>
</feature>
<evidence type="ECO:0000256" key="9">
    <source>
        <dbReference type="PROSITE-ProRule" id="PRU00042"/>
    </source>
</evidence>
<dbReference type="Gene3D" id="3.30.160.60">
    <property type="entry name" value="Classic Zinc Finger"/>
    <property type="match status" value="2"/>
</dbReference>
<dbReference type="SMART" id="SM00355">
    <property type="entry name" value="ZnF_C2H2"/>
    <property type="match status" value="3"/>
</dbReference>
<dbReference type="GO" id="GO:0017053">
    <property type="term" value="C:transcription repressor complex"/>
    <property type="evidence" value="ECO:0007669"/>
    <property type="project" value="TreeGrafter"/>
</dbReference>
<dbReference type="GO" id="GO:0001227">
    <property type="term" value="F:DNA-binding transcription repressor activity, RNA polymerase II-specific"/>
    <property type="evidence" value="ECO:0007669"/>
    <property type="project" value="TreeGrafter"/>
</dbReference>
<name>A0A182TPJ1_9DIPT</name>
<dbReference type="PROSITE" id="PS50157">
    <property type="entry name" value="ZINC_FINGER_C2H2_2"/>
    <property type="match status" value="2"/>
</dbReference>
<dbReference type="STRING" id="34690.A0A182TPJ1"/>
<evidence type="ECO:0000256" key="1">
    <source>
        <dbReference type="ARBA" id="ARBA00004123"/>
    </source>
</evidence>
<feature type="region of interest" description="Disordered" evidence="10">
    <location>
        <begin position="437"/>
        <end position="495"/>
    </location>
</feature>
<reference evidence="12" key="2">
    <citation type="submission" date="2020-05" db="UniProtKB">
        <authorList>
            <consortium name="EnsemblMetazoa"/>
        </authorList>
    </citation>
    <scope>IDENTIFICATION</scope>
    <source>
        <strain evidence="12">CM1001059</strain>
    </source>
</reference>
<keyword evidence="5" id="KW-0862">Zinc</keyword>
<proteinExistence type="predicted"/>
<dbReference type="InterPro" id="IPR036236">
    <property type="entry name" value="Znf_C2H2_sf"/>
</dbReference>
<evidence type="ECO:0000256" key="2">
    <source>
        <dbReference type="ARBA" id="ARBA00022723"/>
    </source>
</evidence>
<dbReference type="PROSITE" id="PS00028">
    <property type="entry name" value="ZINC_FINGER_C2H2_1"/>
    <property type="match status" value="2"/>
</dbReference>
<keyword evidence="13" id="KW-1185">Reference proteome</keyword>
<dbReference type="Pfam" id="PF00096">
    <property type="entry name" value="zf-C2H2"/>
    <property type="match status" value="2"/>
</dbReference>
<keyword evidence="7" id="KW-0804">Transcription</keyword>
<feature type="region of interest" description="Disordered" evidence="10">
    <location>
        <begin position="293"/>
        <end position="334"/>
    </location>
</feature>
<evidence type="ECO:0000313" key="13">
    <source>
        <dbReference type="Proteomes" id="UP000075902"/>
    </source>
</evidence>
<dbReference type="GO" id="GO:0008270">
    <property type="term" value="F:zinc ion binding"/>
    <property type="evidence" value="ECO:0007669"/>
    <property type="project" value="UniProtKB-KW"/>
</dbReference>
<evidence type="ECO:0000313" key="12">
    <source>
        <dbReference type="EnsemblMetazoa" id="AMEC006041-PA"/>
    </source>
</evidence>
<keyword evidence="8" id="KW-0539">Nucleus</keyword>
<dbReference type="GO" id="GO:0000978">
    <property type="term" value="F:RNA polymerase II cis-regulatory region sequence-specific DNA binding"/>
    <property type="evidence" value="ECO:0007669"/>
    <property type="project" value="TreeGrafter"/>
</dbReference>
<feature type="region of interest" description="Disordered" evidence="10">
    <location>
        <begin position="170"/>
        <end position="262"/>
    </location>
</feature>
<comment type="subcellular location">
    <subcellularLocation>
        <location evidence="1">Nucleus</location>
    </subcellularLocation>
</comment>
<keyword evidence="3" id="KW-0677">Repeat</keyword>
<keyword evidence="2" id="KW-0479">Metal-binding</keyword>
<accession>A0A182TPJ1</accession>
<evidence type="ECO:0000256" key="4">
    <source>
        <dbReference type="ARBA" id="ARBA00022771"/>
    </source>
</evidence>
<feature type="compositionally biased region" description="Polar residues" evidence="10">
    <location>
        <begin position="472"/>
        <end position="482"/>
    </location>
</feature>
<organism evidence="12 13">
    <name type="scientific">Anopheles melas</name>
    <dbReference type="NCBI Taxonomy" id="34690"/>
    <lineage>
        <taxon>Eukaryota</taxon>
        <taxon>Metazoa</taxon>
        <taxon>Ecdysozoa</taxon>
        <taxon>Arthropoda</taxon>
        <taxon>Hexapoda</taxon>
        <taxon>Insecta</taxon>
        <taxon>Pterygota</taxon>
        <taxon>Neoptera</taxon>
        <taxon>Endopterygota</taxon>
        <taxon>Diptera</taxon>
        <taxon>Nematocera</taxon>
        <taxon>Culicoidea</taxon>
        <taxon>Culicidae</taxon>
        <taxon>Anophelinae</taxon>
        <taxon>Anopheles</taxon>
    </lineage>
</organism>
<dbReference type="Proteomes" id="UP000075902">
    <property type="component" value="Unassembled WGS sequence"/>
</dbReference>
<dbReference type="PANTHER" id="PTHR15065:SF10">
    <property type="entry name" value="NERVOUS FINGERS 2, ISOFORM B"/>
    <property type="match status" value="1"/>
</dbReference>
<reference evidence="13" key="1">
    <citation type="submission" date="2014-01" db="EMBL/GenBank/DDBJ databases">
        <title>The Genome Sequence of Anopheles melas CM1001059_A (V2).</title>
        <authorList>
            <consortium name="The Broad Institute Genomics Platform"/>
            <person name="Neafsey D.E."/>
            <person name="Besansky N."/>
            <person name="Howell P."/>
            <person name="Walton C."/>
            <person name="Young S.K."/>
            <person name="Zeng Q."/>
            <person name="Gargeya S."/>
            <person name="Fitzgerald M."/>
            <person name="Haas B."/>
            <person name="Abouelleil A."/>
            <person name="Allen A.W."/>
            <person name="Alvarado L."/>
            <person name="Arachchi H.M."/>
            <person name="Berlin A.M."/>
            <person name="Chapman S.B."/>
            <person name="Gainer-Dewar J."/>
            <person name="Goldberg J."/>
            <person name="Griggs A."/>
            <person name="Gujja S."/>
            <person name="Hansen M."/>
            <person name="Howarth C."/>
            <person name="Imamovic A."/>
            <person name="Ireland A."/>
            <person name="Larimer J."/>
            <person name="McCowan C."/>
            <person name="Murphy C."/>
            <person name="Pearson M."/>
            <person name="Poon T.W."/>
            <person name="Priest M."/>
            <person name="Roberts A."/>
            <person name="Saif S."/>
            <person name="Shea T."/>
            <person name="Sisk P."/>
            <person name="Sykes S."/>
            <person name="Wortman J."/>
            <person name="Nusbaum C."/>
            <person name="Birren B."/>
        </authorList>
    </citation>
    <scope>NUCLEOTIDE SEQUENCE [LARGE SCALE GENOMIC DNA]</scope>
    <source>
        <strain evidence="13">CM1001059</strain>
    </source>
</reference>
<feature type="compositionally biased region" description="Basic and acidic residues" evidence="10">
    <location>
        <begin position="215"/>
        <end position="228"/>
    </location>
</feature>
<dbReference type="FunFam" id="3.30.160.60:FF:001896">
    <property type="entry name" value="insulinoma-associated protein 1b"/>
    <property type="match status" value="1"/>
</dbReference>
<dbReference type="GO" id="GO:0030182">
    <property type="term" value="P:neuron differentiation"/>
    <property type="evidence" value="ECO:0007669"/>
    <property type="project" value="TreeGrafter"/>
</dbReference>
<dbReference type="GO" id="GO:0010564">
    <property type="term" value="P:regulation of cell cycle process"/>
    <property type="evidence" value="ECO:0007669"/>
    <property type="project" value="TreeGrafter"/>
</dbReference>
<evidence type="ECO:0000256" key="7">
    <source>
        <dbReference type="ARBA" id="ARBA00023163"/>
    </source>
</evidence>
<dbReference type="EnsemblMetazoa" id="AMEC006041-RA">
    <property type="protein sequence ID" value="AMEC006041-PA"/>
    <property type="gene ID" value="AMEC006041"/>
</dbReference>
<evidence type="ECO:0000259" key="11">
    <source>
        <dbReference type="PROSITE" id="PS50157"/>
    </source>
</evidence>
<feature type="domain" description="C2H2-type" evidence="11">
    <location>
        <begin position="414"/>
        <end position="436"/>
    </location>
</feature>
<evidence type="ECO:0000256" key="5">
    <source>
        <dbReference type="ARBA" id="ARBA00022833"/>
    </source>
</evidence>
<evidence type="ECO:0000256" key="8">
    <source>
        <dbReference type="ARBA" id="ARBA00023242"/>
    </source>
</evidence>
<dbReference type="InterPro" id="IPR013087">
    <property type="entry name" value="Znf_C2H2_type"/>
</dbReference>
<feature type="region of interest" description="Disordered" evidence="10">
    <location>
        <begin position="75"/>
        <end position="100"/>
    </location>
</feature>
<evidence type="ECO:0000256" key="3">
    <source>
        <dbReference type="ARBA" id="ARBA00022737"/>
    </source>
</evidence>
<dbReference type="PANTHER" id="PTHR15065">
    <property type="entry name" value="INSULINOMA-ASSOCIATED 1"/>
    <property type="match status" value="1"/>
</dbReference>